<evidence type="ECO:0000313" key="4">
    <source>
        <dbReference type="Proteomes" id="UP000024329"/>
    </source>
</evidence>
<dbReference type="PATRIC" id="fig|158500.4.peg.3439"/>
<dbReference type="SUPFAM" id="SSF53187">
    <property type="entry name" value="Zn-dependent exopeptidases"/>
    <property type="match status" value="1"/>
</dbReference>
<organism evidence="3 4">
    <name type="scientific">Novosphingobium resinovorum</name>
    <dbReference type="NCBI Taxonomy" id="158500"/>
    <lineage>
        <taxon>Bacteria</taxon>
        <taxon>Pseudomonadati</taxon>
        <taxon>Pseudomonadota</taxon>
        <taxon>Alphaproteobacteria</taxon>
        <taxon>Sphingomonadales</taxon>
        <taxon>Sphingomonadaceae</taxon>
        <taxon>Novosphingobium</taxon>
    </lineage>
</organism>
<dbReference type="Pfam" id="PF07687">
    <property type="entry name" value="M20_dimer"/>
    <property type="match status" value="1"/>
</dbReference>
<proteinExistence type="predicted"/>
<name>A0A031JUN9_9SPHN</name>
<evidence type="ECO:0000313" key="3">
    <source>
        <dbReference type="EMBL" id="EZP80604.1"/>
    </source>
</evidence>
<dbReference type="Gene3D" id="3.40.630.10">
    <property type="entry name" value="Zn peptidases"/>
    <property type="match status" value="2"/>
</dbReference>
<dbReference type="GO" id="GO:0016805">
    <property type="term" value="F:dipeptidase activity"/>
    <property type="evidence" value="ECO:0007669"/>
    <property type="project" value="TreeGrafter"/>
</dbReference>
<keyword evidence="3" id="KW-0378">Hydrolase</keyword>
<dbReference type="PANTHER" id="PTHR30575:SF0">
    <property type="entry name" value="XAA-ARG DIPEPTIDASE"/>
    <property type="match status" value="1"/>
</dbReference>
<accession>A0A031JUN9</accession>
<dbReference type="EMBL" id="JFYZ01000016">
    <property type="protein sequence ID" value="EZP80604.1"/>
    <property type="molecule type" value="Genomic_DNA"/>
</dbReference>
<dbReference type="GO" id="GO:0071713">
    <property type="term" value="F:para-aminobenzoyl-glutamate hydrolase activity"/>
    <property type="evidence" value="ECO:0007669"/>
    <property type="project" value="TreeGrafter"/>
</dbReference>
<feature type="domain" description="Peptidase M20 dimerisation" evidence="2">
    <location>
        <begin position="260"/>
        <end position="346"/>
    </location>
</feature>
<dbReference type="SUPFAM" id="SSF55031">
    <property type="entry name" value="Bacterial exopeptidase dimerisation domain"/>
    <property type="match status" value="1"/>
</dbReference>
<dbReference type="GO" id="GO:0046657">
    <property type="term" value="P:folic acid catabolic process"/>
    <property type="evidence" value="ECO:0007669"/>
    <property type="project" value="TreeGrafter"/>
</dbReference>
<sequence>MRSNTHSSASPTPVIASGEAAPQSRAEPRRSGLLRYARNDERGGDDRRPGGYGLRTLIAAALAAASLIPGAAQAAADPALKQEVAAAVEAQRKQIQVMVDEIYSFAEPGFQEVKTSEYLAGILEKNGFTIVRGVAGVPTAFTATWGTGGPKIALGSDIDGLLGVSQVPGVAEVKPLTEGAPGHGEGHNSGMPLMVAAALAAKQVMTKHGLQGRLMLWPGVAEELLATKAYYVRAGMFKDVDASIFAHVNTGFGTGWGDLGLTGMISVEYEWKGKTAHSAGMPWEGRSALDGVELMDVMWNFRREHLPLTQRSHDVITNGGGQPNVVPDKASSWYYFRDKDFASLRNLYEVGNQISEASALATGTTVSRKVLGFAAPNYGNKPLAEALYANIETVGVPQWSAADQAFAKAVQVKNHLKVAPLPDKVAPLSTPDLRGDASFGGSDDIGDVMWTVPTVTIGYPANIPNVIFHHATAAMAMATPIAHKGTVVGAKAVAMTILDLVTTPQIITEAKTWMKDVQLKDQKYDPLIAATDMPAIDRNARTMAQIRPAMQPSYYDPKKYDSYLQQLGIDYEASGRETSGAGS</sequence>
<dbReference type="GO" id="GO:0005737">
    <property type="term" value="C:cytoplasm"/>
    <property type="evidence" value="ECO:0007669"/>
    <property type="project" value="TreeGrafter"/>
</dbReference>
<dbReference type="Gene3D" id="3.30.70.360">
    <property type="match status" value="1"/>
</dbReference>
<dbReference type="InterPro" id="IPR011650">
    <property type="entry name" value="Peptidase_M20_dimer"/>
</dbReference>
<evidence type="ECO:0000256" key="1">
    <source>
        <dbReference type="SAM" id="MobiDB-lite"/>
    </source>
</evidence>
<evidence type="ECO:0000259" key="2">
    <source>
        <dbReference type="Pfam" id="PF07687"/>
    </source>
</evidence>
<feature type="compositionally biased region" description="Basic and acidic residues" evidence="1">
    <location>
        <begin position="37"/>
        <end position="49"/>
    </location>
</feature>
<reference evidence="3 4" key="1">
    <citation type="submission" date="2014-03" db="EMBL/GenBank/DDBJ databases">
        <title>Whole genome sequence of Novosphingobium resinovorum KF1.</title>
        <authorList>
            <person name="Gan H.M."/>
            <person name="Gan H.Y."/>
            <person name="Chew T.H."/>
            <person name="Savka M.A."/>
        </authorList>
    </citation>
    <scope>NUCLEOTIDE SEQUENCE [LARGE SCALE GENOMIC DNA]</scope>
    <source>
        <strain evidence="3 4">KF1</strain>
    </source>
</reference>
<feature type="compositionally biased region" description="Polar residues" evidence="1">
    <location>
        <begin position="1"/>
        <end position="11"/>
    </location>
</feature>
<comment type="caution">
    <text evidence="3">The sequence shown here is derived from an EMBL/GenBank/DDBJ whole genome shotgun (WGS) entry which is preliminary data.</text>
</comment>
<dbReference type="eggNOG" id="COG1473">
    <property type="taxonomic scope" value="Bacteria"/>
</dbReference>
<dbReference type="PANTHER" id="PTHR30575">
    <property type="entry name" value="PEPTIDASE M20"/>
    <property type="match status" value="1"/>
</dbReference>
<dbReference type="AlphaFoldDB" id="A0A031JUN9"/>
<gene>
    <name evidence="3" type="ORF">BV97_03371</name>
</gene>
<dbReference type="InterPro" id="IPR052030">
    <property type="entry name" value="Peptidase_M20/M20A_hydrolases"/>
</dbReference>
<dbReference type="InterPro" id="IPR036264">
    <property type="entry name" value="Bact_exopeptidase_dim_dom"/>
</dbReference>
<feature type="region of interest" description="Disordered" evidence="1">
    <location>
        <begin position="1"/>
        <end position="50"/>
    </location>
</feature>
<protein>
    <submittedName>
        <fullName evidence="3">Amidohydrolase</fullName>
    </submittedName>
</protein>
<dbReference type="Proteomes" id="UP000024329">
    <property type="component" value="Unassembled WGS sequence"/>
</dbReference>